<sequence length="314" mass="36397">MKIAYYLNQGRQKNLYCQIIDDTERVSFSLGQTIVEEEWDSSKNGSPHTESYFTMLTNLNQYLLTKYNELKITETQGALKKLKTNIKTLIDGAGIESISNKIGKKAPHQTMIPTVSQCELAFQRYSGLKKGEFRTIEKDRKVYFRTSDNRLYTIDTYQGLTNRLSSYVENRSYEQLSQMTDETIWSATFEGIKVEKQSLLAKLQQELEIFRQHLPLEEVSKINHLDPQKFLDNFNSFKTSYQGIKFCTSSACSLDRSILFPLVVLSLINCFNPAIFYEYYCAIEFSGEEWEGIVTDENEGEHPTVFFVKTVEQY</sequence>
<evidence type="ECO:0000313" key="2">
    <source>
        <dbReference type="Proteomes" id="UP000251993"/>
    </source>
</evidence>
<dbReference type="OrthoDB" id="1245845at2"/>
<dbReference type="RefSeq" id="WP_114065685.1">
    <property type="nucleotide sequence ID" value="NZ_CP030850.1"/>
</dbReference>
<dbReference type="AlphaFoldDB" id="A0A344TE27"/>
<organism evidence="1 2">
    <name type="scientific">Runella rosea</name>
    <dbReference type="NCBI Taxonomy" id="2259595"/>
    <lineage>
        <taxon>Bacteria</taxon>
        <taxon>Pseudomonadati</taxon>
        <taxon>Bacteroidota</taxon>
        <taxon>Cytophagia</taxon>
        <taxon>Cytophagales</taxon>
        <taxon>Spirosomataceae</taxon>
        <taxon>Runella</taxon>
    </lineage>
</organism>
<keyword evidence="2" id="KW-1185">Reference proteome</keyword>
<name>A0A344TE27_9BACT</name>
<gene>
    <name evidence="1" type="ORF">DR864_03700</name>
</gene>
<reference evidence="1 2" key="1">
    <citation type="submission" date="2018-07" db="EMBL/GenBank/DDBJ databases">
        <title>Genome sequencing of Runella.</title>
        <authorList>
            <person name="Baek M.-G."/>
            <person name="Yi H."/>
        </authorList>
    </citation>
    <scope>NUCLEOTIDE SEQUENCE [LARGE SCALE GENOMIC DNA]</scope>
    <source>
        <strain evidence="1 2">HYN0085</strain>
    </source>
</reference>
<proteinExistence type="predicted"/>
<evidence type="ECO:0008006" key="3">
    <source>
        <dbReference type="Google" id="ProtNLM"/>
    </source>
</evidence>
<evidence type="ECO:0000313" key="1">
    <source>
        <dbReference type="EMBL" id="AXE16898.1"/>
    </source>
</evidence>
<dbReference type="KEGG" id="run:DR864_03700"/>
<dbReference type="EMBL" id="CP030850">
    <property type="protein sequence ID" value="AXE16898.1"/>
    <property type="molecule type" value="Genomic_DNA"/>
</dbReference>
<accession>A0A344TE27</accession>
<dbReference type="Proteomes" id="UP000251993">
    <property type="component" value="Chromosome"/>
</dbReference>
<protein>
    <recommendedName>
        <fullName evidence="3">Arm DNA-binding domain-containing protein</fullName>
    </recommendedName>
</protein>